<dbReference type="STRING" id="1227549.SAMN05444007_11365"/>
<dbReference type="InterPro" id="IPR006035">
    <property type="entry name" value="Ureohydrolase"/>
</dbReference>
<evidence type="ECO:0000256" key="2">
    <source>
        <dbReference type="ARBA" id="ARBA00022723"/>
    </source>
</evidence>
<dbReference type="Pfam" id="PF00491">
    <property type="entry name" value="Arginase"/>
    <property type="match status" value="1"/>
</dbReference>
<evidence type="ECO:0000256" key="5">
    <source>
        <dbReference type="RuleBase" id="RU003684"/>
    </source>
</evidence>
<dbReference type="SUPFAM" id="SSF52768">
    <property type="entry name" value="Arginase/deacetylase"/>
    <property type="match status" value="1"/>
</dbReference>
<evidence type="ECO:0000313" key="6">
    <source>
        <dbReference type="EMBL" id="SEK04645.1"/>
    </source>
</evidence>
<keyword evidence="2 4" id="KW-0479">Metal-binding</keyword>
<dbReference type="Gene3D" id="3.40.800.10">
    <property type="entry name" value="Ureohydrolase domain"/>
    <property type="match status" value="1"/>
</dbReference>
<evidence type="ECO:0000313" key="7">
    <source>
        <dbReference type="Proteomes" id="UP000199379"/>
    </source>
</evidence>
<dbReference type="GO" id="GO:0008783">
    <property type="term" value="F:agmatinase activity"/>
    <property type="evidence" value="ECO:0007669"/>
    <property type="project" value="TreeGrafter"/>
</dbReference>
<feature type="binding site" evidence="4">
    <location>
        <position position="157"/>
    </location>
    <ligand>
        <name>Mn(2+)</name>
        <dbReference type="ChEBI" id="CHEBI:29035"/>
        <label>1</label>
    </ligand>
</feature>
<dbReference type="EMBL" id="FNYD01000013">
    <property type="protein sequence ID" value="SEK04645.1"/>
    <property type="molecule type" value="Genomic_DNA"/>
</dbReference>
<accession>A0A1H7E248</accession>
<dbReference type="PANTHER" id="PTHR11358">
    <property type="entry name" value="ARGINASE/AGMATINASE"/>
    <property type="match status" value="1"/>
</dbReference>
<comment type="cofactor">
    <cofactor evidence="4">
        <name>Mn(2+)</name>
        <dbReference type="ChEBI" id="CHEBI:29035"/>
    </cofactor>
    <text evidence="4">Binds 2 manganese ions per subunit.</text>
</comment>
<organism evidence="6 7">
    <name type="scientific">Cribrihabitans marinus</name>
    <dbReference type="NCBI Taxonomy" id="1227549"/>
    <lineage>
        <taxon>Bacteria</taxon>
        <taxon>Pseudomonadati</taxon>
        <taxon>Pseudomonadota</taxon>
        <taxon>Alphaproteobacteria</taxon>
        <taxon>Rhodobacterales</taxon>
        <taxon>Paracoccaceae</taxon>
        <taxon>Cribrihabitans</taxon>
    </lineage>
</organism>
<dbReference type="CDD" id="cd11592">
    <property type="entry name" value="Agmatinase_PAH"/>
    <property type="match status" value="1"/>
</dbReference>
<dbReference type="AlphaFoldDB" id="A0A1H7E248"/>
<dbReference type="GO" id="GO:0046872">
    <property type="term" value="F:metal ion binding"/>
    <property type="evidence" value="ECO:0007669"/>
    <property type="project" value="UniProtKB-KW"/>
</dbReference>
<evidence type="ECO:0000256" key="3">
    <source>
        <dbReference type="ARBA" id="ARBA00022801"/>
    </source>
</evidence>
<evidence type="ECO:0000256" key="4">
    <source>
        <dbReference type="PIRSR" id="PIRSR036979-1"/>
    </source>
</evidence>
<dbReference type="PROSITE" id="PS01053">
    <property type="entry name" value="ARGINASE_1"/>
    <property type="match status" value="1"/>
</dbReference>
<feature type="binding site" evidence="4">
    <location>
        <position position="153"/>
    </location>
    <ligand>
        <name>Mn(2+)</name>
        <dbReference type="ChEBI" id="CHEBI:29035"/>
        <label>1</label>
    </ligand>
</feature>
<comment type="similarity">
    <text evidence="1">Belongs to the arginase family. Agmatinase subfamily.</text>
</comment>
<keyword evidence="7" id="KW-1185">Reference proteome</keyword>
<dbReference type="NCBIfam" id="TIGR01230">
    <property type="entry name" value="agmatinase"/>
    <property type="match status" value="1"/>
</dbReference>
<sequence length="328" mass="35965">MSNGRDMFKGATNNPAYEPRYSEIATFMRCPHKPDLKDVDIAIVGIPFDEATGTRPGARFGPRALRDASIMTRQIHHVTRFNPYDSCRVADGGDIRFNHIHNVEGCHTDITSYVAGLVERGITPLFAGGDHSVTYPIVRAIGAERPVAIVHFDAHSDTVGEVRGSKFHHGCPFYLGVEEGFMVPEKIIQIGIRGTQNFADQWDYPKDKGFRVVFIEEVYELGIQGVIDEIHRVVGDMPVYLSFDIDAIDPAFAPGTGTPEIGGLLSREAQQILRGCRGLDIVGADLVEVSPQWDPSDSTALIGATLMYEILCLLAEARLARVSRGSAP</sequence>
<dbReference type="RefSeq" id="WP_218142437.1">
    <property type="nucleotide sequence ID" value="NZ_BMGV01000012.1"/>
</dbReference>
<feature type="binding site" evidence="4">
    <location>
        <position position="246"/>
    </location>
    <ligand>
        <name>Mn(2+)</name>
        <dbReference type="ChEBI" id="CHEBI:29035"/>
        <label>1</label>
    </ligand>
</feature>
<dbReference type="InterPro" id="IPR020855">
    <property type="entry name" value="Ureohydrolase_Mn_BS"/>
</dbReference>
<dbReference type="NCBIfam" id="NF002564">
    <property type="entry name" value="PRK02190.1"/>
    <property type="match status" value="1"/>
</dbReference>
<protein>
    <submittedName>
        <fullName evidence="6">Agmatinase</fullName>
    </submittedName>
</protein>
<dbReference type="Proteomes" id="UP000199379">
    <property type="component" value="Unassembled WGS sequence"/>
</dbReference>
<gene>
    <name evidence="6" type="ORF">SAMN05444007_11365</name>
</gene>
<evidence type="ECO:0000256" key="1">
    <source>
        <dbReference type="ARBA" id="ARBA00009227"/>
    </source>
</evidence>
<feature type="binding site" evidence="4">
    <location>
        <position position="244"/>
    </location>
    <ligand>
        <name>Mn(2+)</name>
        <dbReference type="ChEBI" id="CHEBI:29035"/>
        <label>1</label>
    </ligand>
</feature>
<dbReference type="PIRSF" id="PIRSF036979">
    <property type="entry name" value="Arginase"/>
    <property type="match status" value="1"/>
</dbReference>
<dbReference type="GO" id="GO:0033389">
    <property type="term" value="P:putrescine biosynthetic process from arginine, via agmatine"/>
    <property type="evidence" value="ECO:0007669"/>
    <property type="project" value="TreeGrafter"/>
</dbReference>
<reference evidence="6 7" key="1">
    <citation type="submission" date="2016-10" db="EMBL/GenBank/DDBJ databases">
        <authorList>
            <person name="de Groot N.N."/>
        </authorList>
    </citation>
    <scope>NUCLEOTIDE SEQUENCE [LARGE SCALE GENOMIC DNA]</scope>
    <source>
        <strain evidence="6 7">DSM 29340</strain>
    </source>
</reference>
<keyword evidence="4" id="KW-0464">Manganese</keyword>
<proteinExistence type="inferred from homology"/>
<dbReference type="PANTHER" id="PTHR11358:SF26">
    <property type="entry name" value="GUANIDINO ACID HYDROLASE, MITOCHONDRIAL"/>
    <property type="match status" value="1"/>
</dbReference>
<dbReference type="InterPro" id="IPR023696">
    <property type="entry name" value="Ureohydrolase_dom_sf"/>
</dbReference>
<name>A0A1H7E248_9RHOB</name>
<dbReference type="PRINTS" id="PR00116">
    <property type="entry name" value="ARGINASE"/>
</dbReference>
<keyword evidence="3 5" id="KW-0378">Hydrolase</keyword>
<dbReference type="PROSITE" id="PS51409">
    <property type="entry name" value="ARGINASE_2"/>
    <property type="match status" value="1"/>
</dbReference>
<feature type="binding site" evidence="4">
    <location>
        <position position="155"/>
    </location>
    <ligand>
        <name>Mn(2+)</name>
        <dbReference type="ChEBI" id="CHEBI:29035"/>
        <label>1</label>
    </ligand>
</feature>
<dbReference type="InterPro" id="IPR005925">
    <property type="entry name" value="Agmatinase-rel"/>
</dbReference>
<feature type="binding site" evidence="4">
    <location>
        <position position="131"/>
    </location>
    <ligand>
        <name>Mn(2+)</name>
        <dbReference type="ChEBI" id="CHEBI:29035"/>
        <label>1</label>
    </ligand>
</feature>